<keyword evidence="1" id="KW-0812">Transmembrane</keyword>
<dbReference type="SUPFAM" id="SSF51294">
    <property type="entry name" value="Hedgehog/intein (Hint) domain"/>
    <property type="match status" value="1"/>
</dbReference>
<feature type="transmembrane region" description="Helical" evidence="1">
    <location>
        <begin position="158"/>
        <end position="177"/>
    </location>
</feature>
<evidence type="ECO:0000256" key="1">
    <source>
        <dbReference type="SAM" id="Phobius"/>
    </source>
</evidence>
<feature type="domain" description="Vint" evidence="2">
    <location>
        <begin position="274"/>
        <end position="347"/>
    </location>
</feature>
<evidence type="ECO:0000313" key="3">
    <source>
        <dbReference type="EMBL" id="QHT89039.1"/>
    </source>
</evidence>
<organism evidence="3">
    <name type="scientific">viral metagenome</name>
    <dbReference type="NCBI Taxonomy" id="1070528"/>
    <lineage>
        <taxon>unclassified sequences</taxon>
        <taxon>metagenomes</taxon>
        <taxon>organismal metagenomes</taxon>
    </lineage>
</organism>
<dbReference type="InterPro" id="IPR039510">
    <property type="entry name" value="Vint_dom"/>
</dbReference>
<protein>
    <recommendedName>
        <fullName evidence="2">Vint domain-containing protein</fullName>
    </recommendedName>
</protein>
<keyword evidence="1" id="KW-1133">Transmembrane helix</keyword>
<dbReference type="AlphaFoldDB" id="A0A6C0I8D2"/>
<feature type="transmembrane region" description="Helical" evidence="1">
    <location>
        <begin position="235"/>
        <end position="263"/>
    </location>
</feature>
<name>A0A6C0I8D2_9ZZZZ</name>
<reference evidence="3" key="1">
    <citation type="journal article" date="2020" name="Nature">
        <title>Giant virus diversity and host interactions through global metagenomics.</title>
        <authorList>
            <person name="Schulz F."/>
            <person name="Roux S."/>
            <person name="Paez-Espino D."/>
            <person name="Jungbluth S."/>
            <person name="Walsh D.A."/>
            <person name="Denef V.J."/>
            <person name="McMahon K.D."/>
            <person name="Konstantinidis K.T."/>
            <person name="Eloe-Fadrosh E.A."/>
            <person name="Kyrpides N.C."/>
            <person name="Woyke T."/>
        </authorList>
    </citation>
    <scope>NUCLEOTIDE SEQUENCE</scope>
    <source>
        <strain evidence="3">GVMAG-M-3300023184-51</strain>
    </source>
</reference>
<feature type="transmembrane region" description="Helical" evidence="1">
    <location>
        <begin position="33"/>
        <end position="54"/>
    </location>
</feature>
<feature type="transmembrane region" description="Helical" evidence="1">
    <location>
        <begin position="208"/>
        <end position="229"/>
    </location>
</feature>
<evidence type="ECO:0000259" key="2">
    <source>
        <dbReference type="Pfam" id="PF14623"/>
    </source>
</evidence>
<accession>A0A6C0I8D2</accession>
<dbReference type="InterPro" id="IPR036844">
    <property type="entry name" value="Hint_dom_sf"/>
</dbReference>
<dbReference type="Pfam" id="PF14623">
    <property type="entry name" value="Vint"/>
    <property type="match status" value="1"/>
</dbReference>
<proteinExistence type="predicted"/>
<sequence>MDNENNVNGNINNLNKAASYINSIYDKQSYTDLYGSSILIVIISTIVVLIAVSFSLMQQNKVEIAADWTNQRCNPKYIPFAGYIVTPEGKTPAQYTSENFQYCLQNKMVNMTSTITQPQVFLLNSINEAFTAIGTAINNLRGALSVMRDNITNFVKEVMGRIMNIIAPLLKILIAMMDSLHKTEGIMAASLYTALGSYYAIKSFIGAFFEIMVTILGILIGVLIALSFIPAMWPILLALMTPVLALSVFMSVVITVWSITFHLSPVKVPKLKLCFDKNTLFTMYSGETKKISEIKPGDILDDSTRITATMKLDLSNNKMYSLNGVIVSEYHQVKYKNQWIFVKDHPESIEIYGYKEPFIYCLNTSSKEILLNGLYFLDWDELYDNSLQKVLNFIGENKCNSYLDIHRHLDIGFTSDFVVELLGCNKYITDIKIGDILKTGGKVYGIVEIDGSDLIGALGKNNQQSKLYHLLSSNRIFSSNGQIINDYNNIIDFIL</sequence>
<keyword evidence="1" id="KW-0472">Membrane</keyword>
<dbReference type="EMBL" id="MN740133">
    <property type="protein sequence ID" value="QHT89039.1"/>
    <property type="molecule type" value="Genomic_DNA"/>
</dbReference>